<reference evidence="2 3" key="1">
    <citation type="submission" date="2020-03" db="EMBL/GenBank/DDBJ databases">
        <title>Genomic Encyclopedia of Type Strains, Phase IV (KMG-IV): sequencing the most valuable type-strain genomes for metagenomic binning, comparative biology and taxonomic classification.</title>
        <authorList>
            <person name="Goeker M."/>
        </authorList>
    </citation>
    <scope>NUCLEOTIDE SEQUENCE [LARGE SCALE GENOMIC DNA]</scope>
    <source>
        <strain evidence="2 3">DSM 101599</strain>
    </source>
</reference>
<keyword evidence="1" id="KW-0812">Transmembrane</keyword>
<keyword evidence="1" id="KW-1133">Transmembrane helix</keyword>
<accession>A0ABX0U9P8</accession>
<keyword evidence="1" id="KW-0472">Membrane</keyword>
<name>A0ABX0U9P8_9FLAO</name>
<comment type="caution">
    <text evidence="2">The sequence shown here is derived from an EMBL/GenBank/DDBJ whole genome shotgun (WGS) entry which is preliminary data.</text>
</comment>
<feature type="transmembrane region" description="Helical" evidence="1">
    <location>
        <begin position="6"/>
        <end position="22"/>
    </location>
</feature>
<evidence type="ECO:0000313" key="2">
    <source>
        <dbReference type="EMBL" id="NIJ45084.1"/>
    </source>
</evidence>
<protein>
    <recommendedName>
        <fullName evidence="4">Fluoride ion transporter CrcB</fullName>
    </recommendedName>
</protein>
<sequence length="98" mass="10761">MTETLISLLSILFGILGAVVFGKLKPKYSLGFTANSIIGVFVSIFILKSFGRLGFAPNNIVSLTKIHYLLLMLNLSVSCISGMLGLWIVFNIQKKIPR</sequence>
<proteinExistence type="predicted"/>
<dbReference type="EMBL" id="JAASQL010000001">
    <property type="protein sequence ID" value="NIJ45084.1"/>
    <property type="molecule type" value="Genomic_DNA"/>
</dbReference>
<keyword evidence="3" id="KW-1185">Reference proteome</keyword>
<evidence type="ECO:0000313" key="3">
    <source>
        <dbReference type="Proteomes" id="UP000745859"/>
    </source>
</evidence>
<gene>
    <name evidence="2" type="ORF">FHR24_001523</name>
</gene>
<organism evidence="2 3">
    <name type="scientific">Wenyingzhuangia heitensis</name>
    <dbReference type="NCBI Taxonomy" id="1487859"/>
    <lineage>
        <taxon>Bacteria</taxon>
        <taxon>Pseudomonadati</taxon>
        <taxon>Bacteroidota</taxon>
        <taxon>Flavobacteriia</taxon>
        <taxon>Flavobacteriales</taxon>
        <taxon>Flavobacteriaceae</taxon>
        <taxon>Wenyingzhuangia</taxon>
    </lineage>
</organism>
<evidence type="ECO:0000256" key="1">
    <source>
        <dbReference type="SAM" id="Phobius"/>
    </source>
</evidence>
<feature type="transmembrane region" description="Helical" evidence="1">
    <location>
        <begin position="67"/>
        <end position="90"/>
    </location>
</feature>
<feature type="transmembrane region" description="Helical" evidence="1">
    <location>
        <begin position="29"/>
        <end position="47"/>
    </location>
</feature>
<dbReference type="RefSeq" id="WP_167186283.1">
    <property type="nucleotide sequence ID" value="NZ_JAASQL010000001.1"/>
</dbReference>
<evidence type="ECO:0008006" key="4">
    <source>
        <dbReference type="Google" id="ProtNLM"/>
    </source>
</evidence>
<dbReference type="Proteomes" id="UP000745859">
    <property type="component" value="Unassembled WGS sequence"/>
</dbReference>